<evidence type="ECO:0000256" key="6">
    <source>
        <dbReference type="SAM" id="MobiDB-lite"/>
    </source>
</evidence>
<keyword evidence="5" id="KW-0572">Peptidoglycan-anchor</keyword>
<accession>A0A3N0ASD9</accession>
<dbReference type="Proteomes" id="UP000278327">
    <property type="component" value="Unassembled WGS sequence"/>
</dbReference>
<feature type="domain" description="Gram-positive cocci surface proteins LPxTG" evidence="8">
    <location>
        <begin position="1239"/>
        <end position="1272"/>
    </location>
</feature>
<dbReference type="InterPro" id="IPR041100">
    <property type="entry name" value="TQ"/>
</dbReference>
<protein>
    <recommendedName>
        <fullName evidence="8">Gram-positive cocci surface proteins LPxTG domain-containing protein</fullName>
    </recommendedName>
</protein>
<dbReference type="PANTHER" id="PTHR36108:SF13">
    <property type="entry name" value="COLOSSIN-B-RELATED"/>
    <property type="match status" value="1"/>
</dbReference>
<feature type="region of interest" description="Disordered" evidence="6">
    <location>
        <begin position="1202"/>
        <end position="1234"/>
    </location>
</feature>
<dbReference type="NCBIfam" id="NF033903">
    <property type="entry name" value="VaFE_rpt"/>
    <property type="match status" value="2"/>
</dbReference>
<dbReference type="EMBL" id="QICA01000011">
    <property type="protein sequence ID" value="RNL37634.1"/>
    <property type="molecule type" value="Genomic_DNA"/>
</dbReference>
<keyword evidence="7" id="KW-1133">Transmembrane helix</keyword>
<evidence type="ECO:0000256" key="5">
    <source>
        <dbReference type="ARBA" id="ARBA00023088"/>
    </source>
</evidence>
<keyword evidence="2" id="KW-0134">Cell wall</keyword>
<dbReference type="PROSITE" id="PS50847">
    <property type="entry name" value="GRAM_POS_ANCHORING"/>
    <property type="match status" value="1"/>
</dbReference>
<feature type="transmembrane region" description="Helical" evidence="7">
    <location>
        <begin position="1247"/>
        <end position="1268"/>
    </location>
</feature>
<dbReference type="Gene3D" id="2.60.40.10">
    <property type="entry name" value="Immunoglobulins"/>
    <property type="match status" value="3"/>
</dbReference>
<dbReference type="InterPro" id="IPR041033">
    <property type="entry name" value="SpaA_PFL_dom_1"/>
</dbReference>
<feature type="compositionally biased region" description="Acidic residues" evidence="6">
    <location>
        <begin position="1215"/>
        <end position="1228"/>
    </location>
</feature>
<evidence type="ECO:0000256" key="1">
    <source>
        <dbReference type="ARBA" id="ARBA00007257"/>
    </source>
</evidence>
<dbReference type="RefSeq" id="WP_117284438.1">
    <property type="nucleotide sequence ID" value="NZ_JAMTCE010000012.1"/>
</dbReference>
<keyword evidence="4" id="KW-0732">Signal</keyword>
<proteinExistence type="inferred from homology"/>
<evidence type="ECO:0000256" key="2">
    <source>
        <dbReference type="ARBA" id="ARBA00022512"/>
    </source>
</evidence>
<evidence type="ECO:0000256" key="7">
    <source>
        <dbReference type="SAM" id="Phobius"/>
    </source>
</evidence>
<name>A0A3N0ASD9_9ACTN</name>
<evidence type="ECO:0000256" key="3">
    <source>
        <dbReference type="ARBA" id="ARBA00022525"/>
    </source>
</evidence>
<dbReference type="Pfam" id="PF18202">
    <property type="entry name" value="TQ"/>
    <property type="match status" value="2"/>
</dbReference>
<dbReference type="GO" id="GO:0005975">
    <property type="term" value="P:carbohydrate metabolic process"/>
    <property type="evidence" value="ECO:0007669"/>
    <property type="project" value="UniProtKB-ARBA"/>
</dbReference>
<dbReference type="PANTHER" id="PTHR36108">
    <property type="entry name" value="COLOSSIN-B-RELATED"/>
    <property type="match status" value="1"/>
</dbReference>
<dbReference type="Gene3D" id="2.60.40.3930">
    <property type="match status" value="2"/>
</dbReference>
<comment type="similarity">
    <text evidence="1">Belongs to the serine-aspartate repeat-containing protein (SDr) family.</text>
</comment>
<keyword evidence="7" id="KW-0472">Membrane</keyword>
<dbReference type="AlphaFoldDB" id="A0A3N0ASD9"/>
<evidence type="ECO:0000313" key="10">
    <source>
        <dbReference type="Proteomes" id="UP000278327"/>
    </source>
</evidence>
<keyword evidence="7" id="KW-0812">Transmembrane</keyword>
<comment type="caution">
    <text evidence="9">The sequence shown here is derived from an EMBL/GenBank/DDBJ whole genome shotgun (WGS) entry which is preliminary data.</text>
</comment>
<dbReference type="Pfam" id="PF17802">
    <property type="entry name" value="SpaA"/>
    <property type="match status" value="1"/>
</dbReference>
<evidence type="ECO:0000313" key="9">
    <source>
        <dbReference type="EMBL" id="RNL37634.1"/>
    </source>
</evidence>
<reference evidence="9 10" key="1">
    <citation type="journal article" date="2019" name="Microbiol. Resour. Announc.">
        <title>Draft Genome Sequences of Type Strains of Gordonibacter faecihominis, Paraeggerthella hongkongensis, Parvibacter caecicola,Slackia equolifaciens, Slackia faecicanis, and Slackia isoflavoniconvertens.</title>
        <authorList>
            <person name="Danylec N."/>
            <person name="Stoll D.A."/>
            <person name="Dotsch A."/>
            <person name="Huch M."/>
        </authorList>
    </citation>
    <scope>NUCLEOTIDE SEQUENCE [LARGE SCALE GENOMIC DNA]</scope>
    <source>
        <strain evidence="9 10">DSM 18785</strain>
    </source>
</reference>
<evidence type="ECO:0000256" key="4">
    <source>
        <dbReference type="ARBA" id="ARBA00022729"/>
    </source>
</evidence>
<dbReference type="InterPro" id="IPR013783">
    <property type="entry name" value="Ig-like_fold"/>
</dbReference>
<organism evidence="9 10">
    <name type="scientific">Adlercreutzia equolifaciens subsp. celatus DSM 18785</name>
    <dbReference type="NCBI Taxonomy" id="1121021"/>
    <lineage>
        <taxon>Bacteria</taxon>
        <taxon>Bacillati</taxon>
        <taxon>Actinomycetota</taxon>
        <taxon>Coriobacteriia</taxon>
        <taxon>Eggerthellales</taxon>
        <taxon>Eggerthellaceae</taxon>
        <taxon>Adlercreutzia</taxon>
    </lineage>
</organism>
<keyword evidence="10" id="KW-1185">Reference proteome</keyword>
<keyword evidence="3" id="KW-0964">Secreted</keyword>
<sequence length="1272" mass="136075">MDSLDPVPARPPLQGGRALFNMVLAFLLLVGLIPAMCAPATSAVATETEGVPVMFHFKDSAGETIDFASITAPYDLQEGHIVATVDEGGALGLDEALSFAVYEHYATFGDRQRDITEECSLDAAAGTVSIPESYADTLDTLGIVFELSPAHPAYERFVLADLDTSPQELTVGEETTTIASDIPDILAEASGIAPFAAAFPGQAEKHYALNPYMRLETFDVDMPRKQEAYGFPSDLVGSYGFGAFFGTSQHWVNGVSQGTNFNDYVLNTASSSFDAVVDAFLYETIAARNGADAPFATSRTGSDYRARFLTTGNDYKDTNYSGGSAPTNRAMAQATCGTAGVSNGYGAVASNPNGDNYITYKGTYTGSQSAYNGWYKFYYKIDARSAATNKEFQDVVGYLLVEPINTGRAQVVKTSANSAISNANGNYSLANAVFGAFSTRASAEAAADQAAKGAWGSWQAARTWAQANASFTLVTGADGRSAVVEDIEGGDYYFCELFAPPGFRLNSAVQKATVEATSDESVVCQVSFADEPMRGSIDLLKQSGYPEVTLGHPGYTLAGAVYGVYADSACTKLVREIRTSLNGDADGYGRIDEMPIGSYWVRETKRPLEGYALDSRTYAVTVADRSVTRVNTTAVSDKAKLNPLSLLIQKKDAQSGQSHAQGAATLGDAHFRIDYYAAKNASLDALKTLEPQASWVVRTNDEGAFLLDQAESSFTHTLADGTTEELPYKVAGDAFYKLSNGRIALPIGTYAIQEVKAPRGYLLDETVHVRHVTDADTDGEIIETFDAEQNGDLVTDRVARTDLRFMKRADGAAKLAGIPFKLTSKTTGEWHILVTDKNGLASTESTPGHPHDANTNANDAQFTAPDGSFQMPLTLDTEALDATAGIWFGLNAEGASVAADNGLGALPFDTYELEELRCSANAIFEMIRDEIVVDESDEGLVIDLGTLNNTGTGKPTIRTSAYDGLSDDLYDTQISADTKAVVIDRVTYSGLEPGEPYLLRGTLMDKATGEPFLVNEEEVAAELEFTPEDYNGYANVTFAFDASAITEDTNLVVFETLLQDGVEVASHRDLADRKQTIAVSPIAIGTTAVDAATGTHEGVPAEEVTIIDTVSYQGLTPGEEYELSAVLMDKEENAPWLVEDKVVMVSHRFIPEESSGTVDVEITIPGTNLDGVSLVVFESLLHDDIEVALHADIEDEGQTVSYAYPDLPLPPTGGDEPEEPTEPEADEPEPTRVAQTSRLAQTGDESLTVICLVALLAVAGAGAAFVAYRKRR</sequence>
<gene>
    <name evidence="9" type="ORF">DMP10_07415</name>
</gene>
<dbReference type="InterPro" id="IPR019931">
    <property type="entry name" value="LPXTG_anchor"/>
</dbReference>
<evidence type="ECO:0000259" key="8">
    <source>
        <dbReference type="PROSITE" id="PS50847"/>
    </source>
</evidence>